<dbReference type="AlphaFoldDB" id="A0A9Q3CUB2"/>
<comment type="caution">
    <text evidence="2">The sequence shown here is derived from an EMBL/GenBank/DDBJ whole genome shotgun (WGS) entry which is preliminary data.</text>
</comment>
<sequence length="116" mass="13706">MWKREFDTESTCITEAKEYTKKRYDQMHKELDFMKGEQVLIFTLRLINLRGHKNFRDSFVGPFTIISLIGKNAVKVKITKEFPNKHPVLPVSLVNPHHQTGEDRFPSRKKDKLHKP</sequence>
<gene>
    <name evidence="2" type="ORF">O181_031161</name>
</gene>
<protein>
    <submittedName>
        <fullName evidence="2">Uncharacterized protein</fullName>
    </submittedName>
</protein>
<feature type="region of interest" description="Disordered" evidence="1">
    <location>
        <begin position="89"/>
        <end position="116"/>
    </location>
</feature>
<dbReference type="Proteomes" id="UP000765509">
    <property type="component" value="Unassembled WGS sequence"/>
</dbReference>
<feature type="compositionally biased region" description="Basic and acidic residues" evidence="1">
    <location>
        <begin position="99"/>
        <end position="108"/>
    </location>
</feature>
<keyword evidence="3" id="KW-1185">Reference proteome</keyword>
<dbReference type="EMBL" id="AVOT02011086">
    <property type="protein sequence ID" value="MBW0491446.1"/>
    <property type="molecule type" value="Genomic_DNA"/>
</dbReference>
<evidence type="ECO:0000313" key="2">
    <source>
        <dbReference type="EMBL" id="MBW0491446.1"/>
    </source>
</evidence>
<organism evidence="2 3">
    <name type="scientific">Austropuccinia psidii MF-1</name>
    <dbReference type="NCBI Taxonomy" id="1389203"/>
    <lineage>
        <taxon>Eukaryota</taxon>
        <taxon>Fungi</taxon>
        <taxon>Dikarya</taxon>
        <taxon>Basidiomycota</taxon>
        <taxon>Pucciniomycotina</taxon>
        <taxon>Pucciniomycetes</taxon>
        <taxon>Pucciniales</taxon>
        <taxon>Sphaerophragmiaceae</taxon>
        <taxon>Austropuccinia</taxon>
    </lineage>
</organism>
<reference evidence="2" key="1">
    <citation type="submission" date="2021-03" db="EMBL/GenBank/DDBJ databases">
        <title>Draft genome sequence of rust myrtle Austropuccinia psidii MF-1, a brazilian biotype.</title>
        <authorList>
            <person name="Quecine M.C."/>
            <person name="Pachon D.M.R."/>
            <person name="Bonatelli M.L."/>
            <person name="Correr F.H."/>
            <person name="Franceschini L.M."/>
            <person name="Leite T.F."/>
            <person name="Margarido G.R.A."/>
            <person name="Almeida C.A."/>
            <person name="Ferrarezi J.A."/>
            <person name="Labate C.A."/>
        </authorList>
    </citation>
    <scope>NUCLEOTIDE SEQUENCE</scope>
    <source>
        <strain evidence="2">MF-1</strain>
    </source>
</reference>
<evidence type="ECO:0000313" key="3">
    <source>
        <dbReference type="Proteomes" id="UP000765509"/>
    </source>
</evidence>
<proteinExistence type="predicted"/>
<evidence type="ECO:0000256" key="1">
    <source>
        <dbReference type="SAM" id="MobiDB-lite"/>
    </source>
</evidence>
<accession>A0A9Q3CUB2</accession>
<name>A0A9Q3CUB2_9BASI</name>